<accession>G2XPC4</accession>
<dbReference type="EMBL" id="FQ790248">
    <property type="protein sequence ID" value="CCD42730.1"/>
    <property type="molecule type" value="Genomic_DNA"/>
</dbReference>
<dbReference type="AlphaFoldDB" id="G2XPC4"/>
<dbReference type="InParanoid" id="G2XPC4"/>
<keyword evidence="2" id="KW-0812">Transmembrane</keyword>
<feature type="region of interest" description="Disordered" evidence="1">
    <location>
        <begin position="129"/>
        <end position="155"/>
    </location>
</feature>
<proteinExistence type="predicted"/>
<reference evidence="4" key="1">
    <citation type="journal article" date="2011" name="PLoS Genet.">
        <title>Genomic analysis of the necrotrophic fungal pathogens Sclerotinia sclerotiorum and Botrytis cinerea.</title>
        <authorList>
            <person name="Amselem J."/>
            <person name="Cuomo C.A."/>
            <person name="van Kan J.A."/>
            <person name="Viaud M."/>
            <person name="Benito E.P."/>
            <person name="Couloux A."/>
            <person name="Coutinho P.M."/>
            <person name="de Vries R.P."/>
            <person name="Dyer P.S."/>
            <person name="Fillinger S."/>
            <person name="Fournier E."/>
            <person name="Gout L."/>
            <person name="Hahn M."/>
            <person name="Kohn L."/>
            <person name="Lapalu N."/>
            <person name="Plummer K.M."/>
            <person name="Pradier J.M."/>
            <person name="Quevillon E."/>
            <person name="Sharon A."/>
            <person name="Simon A."/>
            <person name="ten Have A."/>
            <person name="Tudzynski B."/>
            <person name="Tudzynski P."/>
            <person name="Wincker P."/>
            <person name="Andrew M."/>
            <person name="Anthouard V."/>
            <person name="Beever R.E."/>
            <person name="Beffa R."/>
            <person name="Benoit I."/>
            <person name="Bouzid O."/>
            <person name="Brault B."/>
            <person name="Chen Z."/>
            <person name="Choquer M."/>
            <person name="Collemare J."/>
            <person name="Cotton P."/>
            <person name="Danchin E.G."/>
            <person name="Da Silva C."/>
            <person name="Gautier A."/>
            <person name="Giraud C."/>
            <person name="Giraud T."/>
            <person name="Gonzalez C."/>
            <person name="Grossetete S."/>
            <person name="Guldener U."/>
            <person name="Henrissat B."/>
            <person name="Howlett B.J."/>
            <person name="Kodira C."/>
            <person name="Kretschmer M."/>
            <person name="Lappartient A."/>
            <person name="Leroch M."/>
            <person name="Levis C."/>
            <person name="Mauceli E."/>
            <person name="Neuveglise C."/>
            <person name="Oeser B."/>
            <person name="Pearson M."/>
            <person name="Poulain J."/>
            <person name="Poussereau N."/>
            <person name="Quesneville H."/>
            <person name="Rascle C."/>
            <person name="Schumacher J."/>
            <person name="Segurens B."/>
            <person name="Sexton A."/>
            <person name="Silva E."/>
            <person name="Sirven C."/>
            <person name="Soanes D.M."/>
            <person name="Talbot N.J."/>
            <person name="Templeton M."/>
            <person name="Yandava C."/>
            <person name="Yarden O."/>
            <person name="Zeng Q."/>
            <person name="Rollins J.A."/>
            <person name="Lebrun M.H."/>
            <person name="Dickman M."/>
        </authorList>
    </citation>
    <scope>NUCLEOTIDE SEQUENCE [LARGE SCALE GENOMIC DNA]</scope>
    <source>
        <strain evidence="4">T4</strain>
    </source>
</reference>
<keyword evidence="2" id="KW-1133">Transmembrane helix</keyword>
<evidence type="ECO:0000313" key="4">
    <source>
        <dbReference type="Proteomes" id="UP000008177"/>
    </source>
</evidence>
<organism evidence="3 4">
    <name type="scientific">Botryotinia fuckeliana (strain T4)</name>
    <name type="common">Noble rot fungus</name>
    <name type="synonym">Botrytis cinerea</name>
    <dbReference type="NCBI Taxonomy" id="999810"/>
    <lineage>
        <taxon>Eukaryota</taxon>
        <taxon>Fungi</taxon>
        <taxon>Dikarya</taxon>
        <taxon>Ascomycota</taxon>
        <taxon>Pezizomycotina</taxon>
        <taxon>Leotiomycetes</taxon>
        <taxon>Helotiales</taxon>
        <taxon>Sclerotiniaceae</taxon>
        <taxon>Botrytis</taxon>
    </lineage>
</organism>
<evidence type="ECO:0000313" key="3">
    <source>
        <dbReference type="EMBL" id="CCD42730.1"/>
    </source>
</evidence>
<dbReference type="Proteomes" id="UP000008177">
    <property type="component" value="Unplaced contigs"/>
</dbReference>
<keyword evidence="2" id="KW-0472">Membrane</keyword>
<sequence length="155" mass="16938">MAAIIQGGRPHNTIFTPLINLLTIMIMINSILASSGLLPHKSKFLGTAPAQGLIRKLGVGRCGEEALGFAKHRAHRHDEKGGLGSMKEEHLVLLILNSHYVKSGSLDSIKDQSVDDVILIQDEVLKFPGEQAPRQKRHHPRLVEQELTGSSSGRN</sequence>
<gene>
    <name evidence="3" type="ORF">BofuT4_P073420.1</name>
</gene>
<name>G2XPC4_BOTF4</name>
<evidence type="ECO:0000256" key="2">
    <source>
        <dbReference type="SAM" id="Phobius"/>
    </source>
</evidence>
<protein>
    <submittedName>
        <fullName evidence="3">Uncharacterized protein</fullName>
    </submittedName>
</protein>
<dbReference type="HOGENOM" id="CLU_1695212_0_0_1"/>
<evidence type="ECO:0000256" key="1">
    <source>
        <dbReference type="SAM" id="MobiDB-lite"/>
    </source>
</evidence>
<feature type="transmembrane region" description="Helical" evidence="2">
    <location>
        <begin position="18"/>
        <end position="38"/>
    </location>
</feature>